<feature type="compositionally biased region" description="Low complexity" evidence="1">
    <location>
        <begin position="318"/>
        <end position="338"/>
    </location>
</feature>
<feature type="region of interest" description="Disordered" evidence="1">
    <location>
        <begin position="512"/>
        <end position="564"/>
    </location>
</feature>
<feature type="compositionally biased region" description="Basic residues" evidence="1">
    <location>
        <begin position="760"/>
        <end position="769"/>
    </location>
</feature>
<reference evidence="2 3" key="1">
    <citation type="submission" date="2017-06" db="EMBL/GenBank/DDBJ databases">
        <title>Comparative genomic analysis of Ambrosia Fusariam Clade fungi.</title>
        <authorList>
            <person name="Stajich J.E."/>
            <person name="Carrillo J."/>
            <person name="Kijimoto T."/>
            <person name="Eskalen A."/>
            <person name="O'Donnell K."/>
            <person name="Kasson M."/>
        </authorList>
    </citation>
    <scope>NUCLEOTIDE SEQUENCE [LARGE SCALE GENOMIC DNA]</scope>
    <source>
        <strain evidence="2 3">NRRL62579</strain>
    </source>
</reference>
<dbReference type="AlphaFoldDB" id="A0A428SYV1"/>
<feature type="region of interest" description="Disordered" evidence="1">
    <location>
        <begin position="1"/>
        <end position="151"/>
    </location>
</feature>
<feature type="compositionally biased region" description="Low complexity" evidence="1">
    <location>
        <begin position="705"/>
        <end position="720"/>
    </location>
</feature>
<gene>
    <name evidence="2" type="ORF">CEP52_012332</name>
</gene>
<organism evidence="2 3">
    <name type="scientific">Fusarium oligoseptatum</name>
    <dbReference type="NCBI Taxonomy" id="2604345"/>
    <lineage>
        <taxon>Eukaryota</taxon>
        <taxon>Fungi</taxon>
        <taxon>Dikarya</taxon>
        <taxon>Ascomycota</taxon>
        <taxon>Pezizomycotina</taxon>
        <taxon>Sordariomycetes</taxon>
        <taxon>Hypocreomycetidae</taxon>
        <taxon>Hypocreales</taxon>
        <taxon>Nectriaceae</taxon>
        <taxon>Fusarium</taxon>
        <taxon>Fusarium solani species complex</taxon>
    </lineage>
</organism>
<evidence type="ECO:0000313" key="2">
    <source>
        <dbReference type="EMBL" id="RSL94972.1"/>
    </source>
</evidence>
<evidence type="ECO:0008006" key="4">
    <source>
        <dbReference type="Google" id="ProtNLM"/>
    </source>
</evidence>
<name>A0A428SYV1_9HYPO</name>
<feature type="region of interest" description="Disordered" evidence="1">
    <location>
        <begin position="244"/>
        <end position="445"/>
    </location>
</feature>
<feature type="compositionally biased region" description="Low complexity" evidence="1">
    <location>
        <begin position="273"/>
        <end position="303"/>
    </location>
</feature>
<evidence type="ECO:0000313" key="3">
    <source>
        <dbReference type="Proteomes" id="UP000287144"/>
    </source>
</evidence>
<comment type="caution">
    <text evidence="2">The sequence shown here is derived from an EMBL/GenBank/DDBJ whole genome shotgun (WGS) entry which is preliminary data.</text>
</comment>
<dbReference type="PANTHER" id="PTHR39609">
    <property type="entry name" value="RFEG-RELATED"/>
    <property type="match status" value="1"/>
</dbReference>
<feature type="compositionally biased region" description="Polar residues" evidence="1">
    <location>
        <begin position="135"/>
        <end position="151"/>
    </location>
</feature>
<feature type="compositionally biased region" description="Polar residues" evidence="1">
    <location>
        <begin position="412"/>
        <end position="434"/>
    </location>
</feature>
<accession>A0A428SYV1</accession>
<evidence type="ECO:0000256" key="1">
    <source>
        <dbReference type="SAM" id="MobiDB-lite"/>
    </source>
</evidence>
<feature type="compositionally biased region" description="Pro residues" evidence="1">
    <location>
        <begin position="346"/>
        <end position="355"/>
    </location>
</feature>
<dbReference type="PANTHER" id="PTHR39609:SF1">
    <property type="entry name" value="RFEG"/>
    <property type="match status" value="1"/>
</dbReference>
<dbReference type="EMBL" id="NKCK01000159">
    <property type="protein sequence ID" value="RSL94972.1"/>
    <property type="molecule type" value="Genomic_DNA"/>
</dbReference>
<dbReference type="STRING" id="1325735.A0A428SYV1"/>
<dbReference type="Proteomes" id="UP000287144">
    <property type="component" value="Unassembled WGS sequence"/>
</dbReference>
<keyword evidence="3" id="KW-1185">Reference proteome</keyword>
<feature type="compositionally biased region" description="Low complexity" evidence="1">
    <location>
        <begin position="35"/>
        <end position="58"/>
    </location>
</feature>
<protein>
    <recommendedName>
        <fullName evidence="4">Transcription factor</fullName>
    </recommendedName>
</protein>
<feature type="compositionally biased region" description="Low complexity" evidence="1">
    <location>
        <begin position="356"/>
        <end position="408"/>
    </location>
</feature>
<feature type="compositionally biased region" description="Basic and acidic residues" evidence="1">
    <location>
        <begin position="749"/>
        <end position="759"/>
    </location>
</feature>
<feature type="compositionally biased region" description="Pro residues" evidence="1">
    <location>
        <begin position="244"/>
        <end position="262"/>
    </location>
</feature>
<feature type="region of interest" description="Disordered" evidence="1">
    <location>
        <begin position="687"/>
        <end position="769"/>
    </location>
</feature>
<sequence length="769" mass="81906">MRPDRTRLAVASVTPHGTSSRRKGQEDSIEAEPASSSSSGAQATVTARARAQPPARQGRGSGSDSPGHHAHKSPGDPEVPTASGVGGPGSAEAIVSVQRSTKIGRHWTGTEQGCWQQQGSGEGQDQGRGQDLVDESQSQNQNQGTHARGQLQVQIPQFDVGLFGQGEGQAYYPYATPAISAQPSSEEISYSPPFQQVPAADASNLYYLALLQNQNQIHQDQQNNNYQLDNLGYQSLDYHASCWSPPPLPPASAPPPASPPRPPPRRRFQPTASRRQQSLSHCRSSSSSGRRLLASRSPASQSATGKAPRQRLDPLPPQNQHQQQPSTSTSTSTTPTPTAHHRHSPFLPPPPPPQGLPSVPSSLSACSPSQQQQPTSSPVSSPVLVPAFSSSSSSSSTSTSVPSSSSRRQTPHSVDSSISSPQITMSRASRNQHPATGAGGRQNEYFVPRDGIDREVISADICRYLGNDALVRPGHYENPQTGQVVQGYYITAYRNLTTAMIEDLKADSARWDSERRAQTSRNTSGVQYRHSETHQSRQHHGPTEGPYQTDPYARDSAFDNARYPGTGAPGYTGAAGSYPQGYASTSGGAYAGYAQTQQSPPPTDSRYGTTPAGSSVLNQAYQSTPDSYMAMGANRNPRGYASDPYANQMATSAAAAQQAVYATAAPTQAGYPASAAPYPYSGQVPPVGASSYATMQPQDPFYGRAGQSTQQAYAAAQAPQYDETTPRARASATPTNTQTNPSGSSSSSRRSERESDRHASDRHHRSSRR</sequence>
<proteinExistence type="predicted"/>
<feature type="compositionally biased region" description="Low complexity" evidence="1">
    <location>
        <begin position="727"/>
        <end position="748"/>
    </location>
</feature>